<keyword evidence="4" id="KW-1185">Reference proteome</keyword>
<feature type="domain" description="Glycosyltransferase subfamily 4-like N-terminal" evidence="2">
    <location>
        <begin position="14"/>
        <end position="172"/>
    </location>
</feature>
<dbReference type="InterPro" id="IPR028098">
    <property type="entry name" value="Glyco_trans_4-like_N"/>
</dbReference>
<dbReference type="CDD" id="cd03811">
    <property type="entry name" value="GT4_GT28_WabH-like"/>
    <property type="match status" value="1"/>
</dbReference>
<evidence type="ECO:0000259" key="2">
    <source>
        <dbReference type="Pfam" id="PF13439"/>
    </source>
</evidence>
<dbReference type="OrthoDB" id="9787617at2"/>
<dbReference type="Gene3D" id="3.40.50.2000">
    <property type="entry name" value="Glycogen Phosphorylase B"/>
    <property type="match status" value="2"/>
</dbReference>
<proteinExistence type="predicted"/>
<dbReference type="EMBL" id="JTJC03000001">
    <property type="protein sequence ID" value="NHC34194.1"/>
    <property type="molecule type" value="Genomic_DNA"/>
</dbReference>
<dbReference type="GO" id="GO:0016757">
    <property type="term" value="F:glycosyltransferase activity"/>
    <property type="evidence" value="ECO:0007669"/>
    <property type="project" value="InterPro"/>
</dbReference>
<dbReference type="PANTHER" id="PTHR12526">
    <property type="entry name" value="GLYCOSYLTRANSFERASE"/>
    <property type="match status" value="1"/>
</dbReference>
<dbReference type="PANTHER" id="PTHR12526:SF630">
    <property type="entry name" value="GLYCOSYLTRANSFERASE"/>
    <property type="match status" value="1"/>
</dbReference>
<gene>
    <name evidence="3" type="ORF">QH73_0005875</name>
</gene>
<dbReference type="Pfam" id="PF00534">
    <property type="entry name" value="Glycos_transf_1"/>
    <property type="match status" value="1"/>
</dbReference>
<dbReference type="AlphaFoldDB" id="A0A9X5E330"/>
<dbReference type="InterPro" id="IPR001296">
    <property type="entry name" value="Glyco_trans_1"/>
</dbReference>
<evidence type="ECO:0000313" key="3">
    <source>
        <dbReference type="EMBL" id="NHC34194.1"/>
    </source>
</evidence>
<dbReference type="SUPFAM" id="SSF53756">
    <property type="entry name" value="UDP-Glycosyltransferase/glycogen phosphorylase"/>
    <property type="match status" value="1"/>
</dbReference>
<organism evidence="3 4">
    <name type="scientific">Scytonema millei VB511283</name>
    <dbReference type="NCBI Taxonomy" id="1245923"/>
    <lineage>
        <taxon>Bacteria</taxon>
        <taxon>Bacillati</taxon>
        <taxon>Cyanobacteriota</taxon>
        <taxon>Cyanophyceae</taxon>
        <taxon>Nostocales</taxon>
        <taxon>Scytonemataceae</taxon>
        <taxon>Scytonema</taxon>
    </lineage>
</organism>
<dbReference type="RefSeq" id="WP_039715589.1">
    <property type="nucleotide sequence ID" value="NZ_JTJC03000001.1"/>
</dbReference>
<comment type="caution">
    <text evidence="3">The sequence shown here is derived from an EMBL/GenBank/DDBJ whole genome shotgun (WGS) entry which is preliminary data.</text>
</comment>
<feature type="domain" description="Glycosyl transferase family 1" evidence="1">
    <location>
        <begin position="191"/>
        <end position="344"/>
    </location>
</feature>
<dbReference type="Pfam" id="PF13439">
    <property type="entry name" value="Glyco_transf_4"/>
    <property type="match status" value="1"/>
</dbReference>
<reference evidence="3 4" key="1">
    <citation type="journal article" date="2015" name="Genome Announc.">
        <title>Draft Genome Sequence of the Terrestrial Cyanobacterium Scytonema millei VB511283, Isolated from Eastern India.</title>
        <authorList>
            <person name="Sen D."/>
            <person name="Chandrababunaidu M.M."/>
            <person name="Singh D."/>
            <person name="Sanghi N."/>
            <person name="Ghorai A."/>
            <person name="Mishra G.P."/>
            <person name="Madduluri M."/>
            <person name="Adhikary S.P."/>
            <person name="Tripathy S."/>
        </authorList>
    </citation>
    <scope>NUCLEOTIDE SEQUENCE [LARGE SCALE GENOMIC DNA]</scope>
    <source>
        <strain evidence="3 4">VB511283</strain>
    </source>
</reference>
<accession>A0A9X5E330</accession>
<sequence>MRRIAFFVANLHGGGAERVAVNLLKGMSLRGIPLDLVMASAEGPYLNQVPQQVRIVDLAAGRTVKAILPLSRYLRQEKPLALLSHMNHVNVAAVVARELASTQTRLVLVEHDTLSVAKSKLLRGELVPPLMKLLYPRADAIVGVSNGAARDLEAQLGLAKGKVSVIYNPVVDDELLDKGKAALDHPWFQEGSPPVFLAVGRLTEQKDFFTLLEAFELVRRQRLVRLIILGEGDERDELEAAIARLGIAEDVSMPGFVENPYAYMSRASVLVLSSRWEGLGVVLIEAMACGCPAIATDCPNGPSEILAAGKYGPLVPIGDAVSLSVSMLQMLETPVSRDILTQRAMYFSIDRAVSEYLDVLNYK</sequence>
<evidence type="ECO:0000259" key="1">
    <source>
        <dbReference type="Pfam" id="PF00534"/>
    </source>
</evidence>
<protein>
    <submittedName>
        <fullName evidence="3">Glycosyltransferase</fullName>
    </submittedName>
</protein>
<name>A0A9X5E330_9CYAN</name>
<dbReference type="Proteomes" id="UP000031532">
    <property type="component" value="Unassembled WGS sequence"/>
</dbReference>
<evidence type="ECO:0000313" key="4">
    <source>
        <dbReference type="Proteomes" id="UP000031532"/>
    </source>
</evidence>